<protein>
    <submittedName>
        <fullName evidence="1">Uncharacterized protein</fullName>
    </submittedName>
</protein>
<gene>
    <name evidence="1" type="ORF">DSM112329_02910</name>
</gene>
<dbReference type="EMBL" id="CP114014">
    <property type="protein sequence ID" value="XAY06049.1"/>
    <property type="molecule type" value="Genomic_DNA"/>
</dbReference>
<sequence length="144" mass="15421">MDGDTPPPREERIAPDRADPVAWCGYAEESALVLLVATTSHLDTALGCLVRENKEAIHIALFEVWPAPDPHADWIKQTRSIGADTLVRVRLGAPVAGRRVIDLTTGQQHTRIAPAGAVVEALRVADDYGCAAVLAAFSRHPPSA</sequence>
<evidence type="ECO:0000313" key="1">
    <source>
        <dbReference type="EMBL" id="XAY06049.1"/>
    </source>
</evidence>
<dbReference type="KEGG" id="parq:DSM112329_02910"/>
<name>A0AAU7AWH1_9ACTN</name>
<reference evidence="1" key="1">
    <citation type="submission" date="2022-12" db="EMBL/GenBank/DDBJ databases">
        <title>Paraconexibacter alkalitolerans sp. nov. and Baekduia alba sp. nov., isolated from soil and emended description of the genera Paraconexibacter (Chun et al., 2020) and Baekduia (An et al., 2020).</title>
        <authorList>
            <person name="Vieira S."/>
            <person name="Huber K.J."/>
            <person name="Geppert A."/>
            <person name="Wolf J."/>
            <person name="Neumann-Schaal M."/>
            <person name="Muesken M."/>
            <person name="Overmann J."/>
        </authorList>
    </citation>
    <scope>NUCLEOTIDE SEQUENCE</scope>
    <source>
        <strain evidence="1">AEG42_29</strain>
    </source>
</reference>
<accession>A0AAU7AWH1</accession>
<dbReference type="RefSeq" id="WP_354697288.1">
    <property type="nucleotide sequence ID" value="NZ_CP114014.1"/>
</dbReference>
<proteinExistence type="predicted"/>
<dbReference type="AlphaFoldDB" id="A0AAU7AWH1"/>
<organism evidence="1">
    <name type="scientific">Paraconexibacter sp. AEG42_29</name>
    <dbReference type="NCBI Taxonomy" id="2997339"/>
    <lineage>
        <taxon>Bacteria</taxon>
        <taxon>Bacillati</taxon>
        <taxon>Actinomycetota</taxon>
        <taxon>Thermoleophilia</taxon>
        <taxon>Solirubrobacterales</taxon>
        <taxon>Paraconexibacteraceae</taxon>
        <taxon>Paraconexibacter</taxon>
    </lineage>
</organism>